<reference evidence="1" key="2">
    <citation type="journal article" date="2015" name="Fish Shellfish Immunol.">
        <title>Early steps in the European eel (Anguilla anguilla)-Vibrio vulnificus interaction in the gills: Role of the RtxA13 toxin.</title>
        <authorList>
            <person name="Callol A."/>
            <person name="Pajuelo D."/>
            <person name="Ebbesson L."/>
            <person name="Teles M."/>
            <person name="MacKenzie S."/>
            <person name="Amaro C."/>
        </authorList>
    </citation>
    <scope>NUCLEOTIDE SEQUENCE</scope>
</reference>
<reference evidence="1" key="1">
    <citation type="submission" date="2014-11" db="EMBL/GenBank/DDBJ databases">
        <authorList>
            <person name="Amaro Gonzalez C."/>
        </authorList>
    </citation>
    <scope>NUCLEOTIDE SEQUENCE</scope>
</reference>
<sequence>MTLKLYKTCKSTRCACIGSVQIATLHAMKGLCLIESERMDWFG</sequence>
<dbReference type="EMBL" id="GBXM01058171">
    <property type="protein sequence ID" value="JAH50406.1"/>
    <property type="molecule type" value="Transcribed_RNA"/>
</dbReference>
<proteinExistence type="predicted"/>
<protein>
    <submittedName>
        <fullName evidence="1">Uncharacterized protein</fullName>
    </submittedName>
</protein>
<name>A0A0E9T9W2_ANGAN</name>
<organism evidence="1">
    <name type="scientific">Anguilla anguilla</name>
    <name type="common">European freshwater eel</name>
    <name type="synonym">Muraena anguilla</name>
    <dbReference type="NCBI Taxonomy" id="7936"/>
    <lineage>
        <taxon>Eukaryota</taxon>
        <taxon>Metazoa</taxon>
        <taxon>Chordata</taxon>
        <taxon>Craniata</taxon>
        <taxon>Vertebrata</taxon>
        <taxon>Euteleostomi</taxon>
        <taxon>Actinopterygii</taxon>
        <taxon>Neopterygii</taxon>
        <taxon>Teleostei</taxon>
        <taxon>Anguilliformes</taxon>
        <taxon>Anguillidae</taxon>
        <taxon>Anguilla</taxon>
    </lineage>
</organism>
<accession>A0A0E9T9W2</accession>
<evidence type="ECO:0000313" key="1">
    <source>
        <dbReference type="EMBL" id="JAH50406.1"/>
    </source>
</evidence>
<dbReference type="AlphaFoldDB" id="A0A0E9T9W2"/>
<dbReference type="EMBL" id="GBXM01048605">
    <property type="protein sequence ID" value="JAH59972.1"/>
    <property type="molecule type" value="Transcribed_RNA"/>
</dbReference>